<evidence type="ECO:0000313" key="1">
    <source>
        <dbReference type="EMBL" id="CAH1204388.1"/>
    </source>
</evidence>
<gene>
    <name evidence="1" type="ORF">PAECIP111893_02240</name>
</gene>
<organism evidence="1 2">
    <name type="scientific">Paenibacillus plantiphilus</name>
    <dbReference type="NCBI Taxonomy" id="2905650"/>
    <lineage>
        <taxon>Bacteria</taxon>
        <taxon>Bacillati</taxon>
        <taxon>Bacillota</taxon>
        <taxon>Bacilli</taxon>
        <taxon>Bacillales</taxon>
        <taxon>Paenibacillaceae</taxon>
        <taxon>Paenibacillus</taxon>
    </lineage>
</organism>
<dbReference type="Proteomes" id="UP000838686">
    <property type="component" value="Unassembled WGS sequence"/>
</dbReference>
<name>A0ABM9C757_9BACL</name>
<keyword evidence="2" id="KW-1185">Reference proteome</keyword>
<accession>A0ABM9C757</accession>
<dbReference type="RefSeq" id="WP_236341791.1">
    <property type="nucleotide sequence ID" value="NZ_CAKMMF010000010.1"/>
</dbReference>
<dbReference type="EMBL" id="CAKMMF010000010">
    <property type="protein sequence ID" value="CAH1204388.1"/>
    <property type="molecule type" value="Genomic_DNA"/>
</dbReference>
<evidence type="ECO:0000313" key="2">
    <source>
        <dbReference type="Proteomes" id="UP000838686"/>
    </source>
</evidence>
<proteinExistence type="predicted"/>
<comment type="caution">
    <text evidence="1">The sequence shown here is derived from an EMBL/GenBank/DDBJ whole genome shotgun (WGS) entry which is preliminary data.</text>
</comment>
<protein>
    <submittedName>
        <fullName evidence="1">Uncharacterized protein</fullName>
    </submittedName>
</protein>
<reference evidence="1" key="1">
    <citation type="submission" date="2022-01" db="EMBL/GenBank/DDBJ databases">
        <authorList>
            <person name="Criscuolo A."/>
        </authorList>
    </citation>
    <scope>NUCLEOTIDE SEQUENCE</scope>
    <source>
        <strain evidence="1">CIP111893</strain>
    </source>
</reference>
<sequence length="149" mass="17026">MAFVFEKITEAGREIFNSFDLKCPINGRPLEETMWARDRERDAFLIALGGDGEYGSDLPMFYMLIWNNNRIKVDAFSSGNGDISNGVEMFWKITKIQAPKCLLEVKDEMIEIITEGIASEGFAGRCEWTKSVQFDYIAAPEFMLEVYSH</sequence>